<dbReference type="Proteomes" id="UP000499080">
    <property type="component" value="Unassembled WGS sequence"/>
</dbReference>
<dbReference type="AlphaFoldDB" id="A0A4Y2TB68"/>
<feature type="compositionally biased region" description="Polar residues" evidence="1">
    <location>
        <begin position="120"/>
        <end position="132"/>
    </location>
</feature>
<comment type="caution">
    <text evidence="2">The sequence shown here is derived from an EMBL/GenBank/DDBJ whole genome shotgun (WGS) entry which is preliminary data.</text>
</comment>
<keyword evidence="3" id="KW-1185">Reference proteome</keyword>
<reference evidence="2 3" key="1">
    <citation type="journal article" date="2019" name="Sci. Rep.">
        <title>Orb-weaving spider Araneus ventricosus genome elucidates the spidroin gene catalogue.</title>
        <authorList>
            <person name="Kono N."/>
            <person name="Nakamura H."/>
            <person name="Ohtoshi R."/>
            <person name="Moran D.A.P."/>
            <person name="Shinohara A."/>
            <person name="Yoshida Y."/>
            <person name="Fujiwara M."/>
            <person name="Mori M."/>
            <person name="Tomita M."/>
            <person name="Arakawa K."/>
        </authorList>
    </citation>
    <scope>NUCLEOTIDE SEQUENCE [LARGE SCALE GENOMIC DNA]</scope>
</reference>
<accession>A0A4Y2TB68</accession>
<proteinExistence type="predicted"/>
<evidence type="ECO:0000313" key="3">
    <source>
        <dbReference type="Proteomes" id="UP000499080"/>
    </source>
</evidence>
<feature type="region of interest" description="Disordered" evidence="1">
    <location>
        <begin position="120"/>
        <end position="140"/>
    </location>
</feature>
<name>A0A4Y2TB68_ARAVE</name>
<organism evidence="2 3">
    <name type="scientific">Araneus ventricosus</name>
    <name type="common">Orbweaver spider</name>
    <name type="synonym">Epeira ventricosa</name>
    <dbReference type="NCBI Taxonomy" id="182803"/>
    <lineage>
        <taxon>Eukaryota</taxon>
        <taxon>Metazoa</taxon>
        <taxon>Ecdysozoa</taxon>
        <taxon>Arthropoda</taxon>
        <taxon>Chelicerata</taxon>
        <taxon>Arachnida</taxon>
        <taxon>Araneae</taxon>
        <taxon>Araneomorphae</taxon>
        <taxon>Entelegynae</taxon>
        <taxon>Araneoidea</taxon>
        <taxon>Araneidae</taxon>
        <taxon>Araneus</taxon>
    </lineage>
</organism>
<dbReference type="EMBL" id="BGPR01026537">
    <property type="protein sequence ID" value="GBN96335.1"/>
    <property type="molecule type" value="Genomic_DNA"/>
</dbReference>
<evidence type="ECO:0000313" key="2">
    <source>
        <dbReference type="EMBL" id="GBN96335.1"/>
    </source>
</evidence>
<sequence>MNESKTSCRGEEGSATVHQIGKHARKTYLFGRLTPSSHIRSGFRSTVDLVSPKVGHASGGRFRWFYHGLTWPHAKRIRRLSSKNNVLLSRLHHSSVPCLIPGIVGEGVASMLTDWHPSFSSSKKTRQPQWHSAETAPIHS</sequence>
<protein>
    <submittedName>
        <fullName evidence="2">Uncharacterized protein</fullName>
    </submittedName>
</protein>
<evidence type="ECO:0000256" key="1">
    <source>
        <dbReference type="SAM" id="MobiDB-lite"/>
    </source>
</evidence>
<gene>
    <name evidence="2" type="ORF">AVEN_64927_1</name>
</gene>